<proteinExistence type="predicted"/>
<feature type="compositionally biased region" description="Basic residues" evidence="1">
    <location>
        <begin position="138"/>
        <end position="156"/>
    </location>
</feature>
<feature type="region of interest" description="Disordered" evidence="1">
    <location>
        <begin position="114"/>
        <end position="156"/>
    </location>
</feature>
<keyword evidence="3" id="KW-1185">Reference proteome</keyword>
<evidence type="ECO:0000313" key="2">
    <source>
        <dbReference type="EMBL" id="GBM02189.1"/>
    </source>
</evidence>
<dbReference type="EMBL" id="BGPR01000177">
    <property type="protein sequence ID" value="GBM02189.1"/>
    <property type="molecule type" value="Genomic_DNA"/>
</dbReference>
<dbReference type="AlphaFoldDB" id="A0A4Y2CD65"/>
<protein>
    <submittedName>
        <fullName evidence="2">Uncharacterized protein</fullName>
    </submittedName>
</protein>
<name>A0A4Y2CD65_ARAVE</name>
<sequence>MFDTLVTCEDQLDLLTSATAETVNEVSERRLAKEQFHRHLYSFEPGDLVLYDWPKKCDRKLTTTFKGPFVIVRPVRTVCYENKSVTEQRKFRKVVHVQHPRAYYEQNTPKYAGIASSEEQEEEAVEVDDHANVPGPKNLHRRSKRFAIRRNRRPSK</sequence>
<evidence type="ECO:0000256" key="1">
    <source>
        <dbReference type="SAM" id="MobiDB-lite"/>
    </source>
</evidence>
<dbReference type="Proteomes" id="UP000499080">
    <property type="component" value="Unassembled WGS sequence"/>
</dbReference>
<accession>A0A4Y2CD65</accession>
<organism evidence="2 3">
    <name type="scientific">Araneus ventricosus</name>
    <name type="common">Orbweaver spider</name>
    <name type="synonym">Epeira ventricosa</name>
    <dbReference type="NCBI Taxonomy" id="182803"/>
    <lineage>
        <taxon>Eukaryota</taxon>
        <taxon>Metazoa</taxon>
        <taxon>Ecdysozoa</taxon>
        <taxon>Arthropoda</taxon>
        <taxon>Chelicerata</taxon>
        <taxon>Arachnida</taxon>
        <taxon>Araneae</taxon>
        <taxon>Araneomorphae</taxon>
        <taxon>Entelegynae</taxon>
        <taxon>Araneoidea</taxon>
        <taxon>Araneidae</taxon>
        <taxon>Araneus</taxon>
    </lineage>
</organism>
<reference evidence="2 3" key="1">
    <citation type="journal article" date="2019" name="Sci. Rep.">
        <title>Orb-weaving spider Araneus ventricosus genome elucidates the spidroin gene catalogue.</title>
        <authorList>
            <person name="Kono N."/>
            <person name="Nakamura H."/>
            <person name="Ohtoshi R."/>
            <person name="Moran D.A.P."/>
            <person name="Shinohara A."/>
            <person name="Yoshida Y."/>
            <person name="Fujiwara M."/>
            <person name="Mori M."/>
            <person name="Tomita M."/>
            <person name="Arakawa K."/>
        </authorList>
    </citation>
    <scope>NUCLEOTIDE SEQUENCE [LARGE SCALE GENOMIC DNA]</scope>
</reference>
<gene>
    <name evidence="2" type="ORF">AVEN_190608_1</name>
</gene>
<comment type="caution">
    <text evidence="2">The sequence shown here is derived from an EMBL/GenBank/DDBJ whole genome shotgun (WGS) entry which is preliminary data.</text>
</comment>
<evidence type="ECO:0000313" key="3">
    <source>
        <dbReference type="Proteomes" id="UP000499080"/>
    </source>
</evidence>